<evidence type="ECO:0000259" key="3">
    <source>
        <dbReference type="PROSITE" id="PS51272"/>
    </source>
</evidence>
<evidence type="ECO:0000256" key="1">
    <source>
        <dbReference type="ARBA" id="ARBA00022737"/>
    </source>
</evidence>
<proteinExistence type="predicted"/>
<dbReference type="Proteomes" id="UP000529861">
    <property type="component" value="Unassembled WGS sequence"/>
</dbReference>
<dbReference type="InterPro" id="IPR001119">
    <property type="entry name" value="SLH_dom"/>
</dbReference>
<keyword evidence="2" id="KW-0732">Signal</keyword>
<name>A0A7Y2PKI1_9THEO</name>
<dbReference type="PROSITE" id="PS51272">
    <property type="entry name" value="SLH"/>
    <property type="match status" value="2"/>
</dbReference>
<sequence>MKRLKKLIAFVVTFALVFGAMAVGFAASPFTDVKSDAPYASAVDRLYALGITQGMGDGTYGPDLPLTRAQMVTFVIRMLGLEQVAQAAASEPPAFTDIKDHWAVGYINVAKDLKITDGVGDGKFAPDANLTYGQALAFAIRALGYTDVKWGTPTLAKAVELGLTAGINLGFNDVINRGETAMVLNKALETETFRGYDANGNPVYGPKLISKVANVDTYLVVATPDVDNTVPSGQVKVEAATLNNDGTYSFGPDKLINAGTVDFNKYLGEVVKVYSPRFGNPIAVDVVTTDIKTFAITKNPAVSVSNGVYTFQDNSIGVGNIPVVIDGIKSTMSAVYGAIDVGSQVTLINNDGKPGYDYAIVTAATAGVTPYVVRNNVVSGAQYIDNVYPLNDTYGNAYKVVGAVTKATDIKAGDVIYYLPSASTPLPVIYVVRNSVTGTVSQISVSGTTTSATINGTAYVVTPSIVSSIKPGAQGTAILDKNNAIIKWTATSTPTTVTTNYGAVVASQNFKDMWNTQVAIAKTDGTTQTYNVVYANVYKAEDGTVINNAGTVTYAAPGSIVKYTVNSNGQIDTMSTVVAAPATSTTYTLDTTNLSNNALTVNGTVYYVSSSTIVLNATVDSTGKVTALAPVKLSDLQSGNYNGLYIGADQYRNLSLLILANMPAPTQAVRPVVYITGYSTVTTATSTYTVLNVLENGIAKTYTATKDLTTLGSIPVNKVCTLTLDTSGKVTALPTPVTPLNGDTPTTITIDYTVYGITYSSGSVLLDPNVVVIDATGTTPVVTGLANISSTAKVNLYTNSIGKVNLIVIVSKQ</sequence>
<evidence type="ECO:0000313" key="5">
    <source>
        <dbReference type="Proteomes" id="UP000529861"/>
    </source>
</evidence>
<feature type="signal peptide" evidence="2">
    <location>
        <begin position="1"/>
        <end position="22"/>
    </location>
</feature>
<organism evidence="4 5">
    <name type="scientific">Caldanaerobacter subterraneus</name>
    <dbReference type="NCBI Taxonomy" id="911092"/>
    <lineage>
        <taxon>Bacteria</taxon>
        <taxon>Bacillati</taxon>
        <taxon>Bacillota</taxon>
        <taxon>Clostridia</taxon>
        <taxon>Thermoanaerobacterales</taxon>
        <taxon>Thermoanaerobacteraceae</taxon>
        <taxon>Caldanaerobacter</taxon>
    </lineage>
</organism>
<reference evidence="4 5" key="1">
    <citation type="submission" date="2020-04" db="EMBL/GenBank/DDBJ databases">
        <title>Draft genome sequence of Caldanaerobacter sunterraneus. strain 1523vc isolated from Griffin hot spring, Kamchatka, Russia.</title>
        <authorList>
            <person name="Toshchakov S.V."/>
            <person name="Podosokorskaya O.A."/>
            <person name="Kublanov I.V."/>
            <person name="Korzhenkov A."/>
            <person name="Patrushev M.V."/>
        </authorList>
    </citation>
    <scope>NUCLEOTIDE SEQUENCE [LARGE SCALE GENOMIC DNA]</scope>
    <source>
        <strain evidence="4 5">1523vc</strain>
    </source>
</reference>
<evidence type="ECO:0000313" key="4">
    <source>
        <dbReference type="EMBL" id="NNG65695.1"/>
    </source>
</evidence>
<feature type="domain" description="SLH" evidence="3">
    <location>
        <begin position="26"/>
        <end position="89"/>
    </location>
</feature>
<dbReference type="EMBL" id="JABEQB010000001">
    <property type="protein sequence ID" value="NNG65695.1"/>
    <property type="molecule type" value="Genomic_DNA"/>
</dbReference>
<dbReference type="RefSeq" id="WP_170269867.1">
    <property type="nucleotide sequence ID" value="NZ_JABEQB010000001.1"/>
</dbReference>
<gene>
    <name evidence="4" type="ORF">HKI81_00270</name>
</gene>
<keyword evidence="1" id="KW-0677">Repeat</keyword>
<feature type="domain" description="SLH" evidence="3">
    <location>
        <begin position="90"/>
        <end position="153"/>
    </location>
</feature>
<evidence type="ECO:0000256" key="2">
    <source>
        <dbReference type="SAM" id="SignalP"/>
    </source>
</evidence>
<dbReference type="Pfam" id="PF00395">
    <property type="entry name" value="SLH"/>
    <property type="match status" value="2"/>
</dbReference>
<dbReference type="AlphaFoldDB" id="A0A7Y2PKI1"/>
<accession>A0A7Y2PKI1</accession>
<protein>
    <submittedName>
        <fullName evidence="4">S-layer homology domain-containing protein</fullName>
    </submittedName>
</protein>
<comment type="caution">
    <text evidence="4">The sequence shown here is derived from an EMBL/GenBank/DDBJ whole genome shotgun (WGS) entry which is preliminary data.</text>
</comment>
<feature type="chain" id="PRO_5038602094" evidence="2">
    <location>
        <begin position="23"/>
        <end position="813"/>
    </location>
</feature>